<dbReference type="Proteomes" id="UP000007875">
    <property type="component" value="Unassembled WGS sequence"/>
</dbReference>
<feature type="compositionally biased region" description="Basic and acidic residues" evidence="1">
    <location>
        <begin position="76"/>
        <end position="86"/>
    </location>
</feature>
<feature type="compositionally biased region" description="Low complexity" evidence="1">
    <location>
        <begin position="60"/>
        <end position="73"/>
    </location>
</feature>
<reference evidence="2" key="3">
    <citation type="submission" date="2025-09" db="UniProtKB">
        <authorList>
            <consortium name="Ensembl"/>
        </authorList>
    </citation>
    <scope>IDENTIFICATION</scope>
</reference>
<name>H2ZEQ7_CIOSA</name>
<dbReference type="HOGENOM" id="CLU_1158645_0_0_1"/>
<dbReference type="GeneTree" id="ENSGT00940000156611"/>
<reference evidence="3" key="1">
    <citation type="submission" date="2003-08" db="EMBL/GenBank/DDBJ databases">
        <authorList>
            <person name="Birren B."/>
            <person name="Nusbaum C."/>
            <person name="Abebe A."/>
            <person name="Abouelleil A."/>
            <person name="Adekoya E."/>
            <person name="Ait-zahra M."/>
            <person name="Allen N."/>
            <person name="Allen T."/>
            <person name="An P."/>
            <person name="Anderson M."/>
            <person name="Anderson S."/>
            <person name="Arachchi H."/>
            <person name="Armbruster J."/>
            <person name="Bachantsang P."/>
            <person name="Baldwin J."/>
            <person name="Barry A."/>
            <person name="Bayul T."/>
            <person name="Blitshsteyn B."/>
            <person name="Bloom T."/>
            <person name="Blye J."/>
            <person name="Boguslavskiy L."/>
            <person name="Borowsky M."/>
            <person name="Boukhgalter B."/>
            <person name="Brunache A."/>
            <person name="Butler J."/>
            <person name="Calixte N."/>
            <person name="Calvo S."/>
            <person name="Camarata J."/>
            <person name="Campo K."/>
            <person name="Chang J."/>
            <person name="Cheshatsang Y."/>
            <person name="Citroen M."/>
            <person name="Collymore A."/>
            <person name="Considine T."/>
            <person name="Cook A."/>
            <person name="Cooke P."/>
            <person name="Corum B."/>
            <person name="Cuomo C."/>
            <person name="David R."/>
            <person name="Dawoe T."/>
            <person name="Degray S."/>
            <person name="Dodge S."/>
            <person name="Dooley K."/>
            <person name="Dorje P."/>
            <person name="Dorjee K."/>
            <person name="Dorris L."/>
            <person name="Duffey N."/>
            <person name="Dupes A."/>
            <person name="Elkins T."/>
            <person name="Engels R."/>
            <person name="Erickson J."/>
            <person name="Farina A."/>
            <person name="Faro S."/>
            <person name="Ferreira P."/>
            <person name="Fischer H."/>
            <person name="Fitzgerald M."/>
            <person name="Foley K."/>
            <person name="Gage D."/>
            <person name="Galagan J."/>
            <person name="Gearin G."/>
            <person name="Gnerre S."/>
            <person name="Gnirke A."/>
            <person name="Goyette A."/>
            <person name="Graham J."/>
            <person name="Grandbois E."/>
            <person name="Gyaltsen K."/>
            <person name="Hafez N."/>
            <person name="Hagopian D."/>
            <person name="Hagos B."/>
            <person name="Hall J."/>
            <person name="Hatcher B."/>
            <person name="Heller A."/>
            <person name="Higgins H."/>
            <person name="Honan T."/>
            <person name="Horn A."/>
            <person name="Houde N."/>
            <person name="Hughes L."/>
            <person name="Hulme W."/>
            <person name="Husby E."/>
            <person name="Iliev I."/>
            <person name="Jaffe D."/>
            <person name="Jones C."/>
            <person name="Kamal M."/>
            <person name="Kamat A."/>
            <person name="Kamvysselis M."/>
            <person name="Karlsson E."/>
            <person name="Kells C."/>
            <person name="Kieu A."/>
            <person name="Kisner P."/>
            <person name="Kodira C."/>
            <person name="Kulbokas E."/>
            <person name="Labutti K."/>
            <person name="Lama D."/>
            <person name="Landers T."/>
            <person name="Leger J."/>
            <person name="Levine S."/>
            <person name="Lewis D."/>
            <person name="Lewis T."/>
            <person name="Lindblad-toh K."/>
            <person name="Liu X."/>
            <person name="Lokyitsang T."/>
            <person name="Lokyitsang Y."/>
            <person name="Lucien O."/>
            <person name="Lui A."/>
            <person name="Ma L.J."/>
            <person name="Mabbitt R."/>
            <person name="Macdonald J."/>
            <person name="Maclean C."/>
            <person name="Major J."/>
            <person name="Manning J."/>
            <person name="Marabella R."/>
            <person name="Maru K."/>
            <person name="Matthews C."/>
            <person name="Mauceli E."/>
            <person name="Mccarthy M."/>
            <person name="Mcdonough S."/>
            <person name="Mcghee T."/>
            <person name="Meldrim J."/>
            <person name="Meneus L."/>
            <person name="Mesirov J."/>
            <person name="Mihalev A."/>
            <person name="Mihova T."/>
            <person name="Mikkelsen T."/>
            <person name="Mlenga V."/>
            <person name="Moru K."/>
            <person name="Mozes J."/>
            <person name="Mulrain L."/>
            <person name="Munson G."/>
            <person name="Naylor J."/>
            <person name="Newes C."/>
            <person name="Nguyen C."/>
            <person name="Nguyen N."/>
            <person name="Nguyen T."/>
            <person name="Nicol R."/>
            <person name="Nielsen C."/>
            <person name="Nizzari M."/>
            <person name="Norbu C."/>
            <person name="Norbu N."/>
            <person name="O'donnell P."/>
            <person name="Okoawo O."/>
            <person name="O'leary S."/>
            <person name="Omotosho B."/>
            <person name="O'neill K."/>
            <person name="Osman S."/>
            <person name="Parker S."/>
            <person name="Perrin D."/>
            <person name="Phunkhang P."/>
            <person name="Piqani B."/>
            <person name="Purcell S."/>
            <person name="Rachupka T."/>
            <person name="Ramasamy U."/>
            <person name="Rameau R."/>
            <person name="Ray V."/>
            <person name="Raymond C."/>
            <person name="Retta R."/>
            <person name="Richardson S."/>
            <person name="Rise C."/>
            <person name="Rodriguez J."/>
            <person name="Rogers J."/>
            <person name="Rogov P."/>
            <person name="Rutman M."/>
            <person name="Schupbach R."/>
            <person name="Seaman C."/>
            <person name="Settipalli S."/>
            <person name="Sharpe T."/>
            <person name="Sheridan J."/>
            <person name="Sherpa N."/>
            <person name="Shi J."/>
            <person name="Smirnov S."/>
            <person name="Smith C."/>
            <person name="Sougnez C."/>
            <person name="Spencer B."/>
            <person name="Stalker J."/>
            <person name="Stange-thomann N."/>
            <person name="Stavropoulos S."/>
            <person name="Stetson K."/>
            <person name="Stone C."/>
            <person name="Stone S."/>
            <person name="Stubbs M."/>
            <person name="Talamas J."/>
            <person name="Tchuinga P."/>
            <person name="Tenzing P."/>
            <person name="Tesfaye S."/>
            <person name="Theodore J."/>
            <person name="Thoulutsang Y."/>
            <person name="Topham K."/>
            <person name="Towey S."/>
            <person name="Tsamla T."/>
            <person name="Tsomo N."/>
            <person name="Vallee D."/>
            <person name="Vassiliev H."/>
            <person name="Venkataraman V."/>
            <person name="Vinson J."/>
            <person name="Vo A."/>
            <person name="Wade C."/>
            <person name="Wang S."/>
            <person name="Wangchuk T."/>
            <person name="Wangdi T."/>
            <person name="Whittaker C."/>
            <person name="Wilkinson J."/>
            <person name="Wu Y."/>
            <person name="Wyman D."/>
            <person name="Yadav S."/>
            <person name="Yang S."/>
            <person name="Yang X."/>
            <person name="Yeager S."/>
            <person name="Yee E."/>
            <person name="Young G."/>
            <person name="Zainoun J."/>
            <person name="Zembeck L."/>
            <person name="Zimmer A."/>
            <person name="Zody M."/>
            <person name="Lander E."/>
        </authorList>
    </citation>
    <scope>NUCLEOTIDE SEQUENCE [LARGE SCALE GENOMIC DNA]</scope>
</reference>
<proteinExistence type="predicted"/>
<evidence type="ECO:0000313" key="2">
    <source>
        <dbReference type="Ensembl" id="ENSCSAVP00000016073.1"/>
    </source>
</evidence>
<feature type="compositionally biased region" description="Basic and acidic residues" evidence="1">
    <location>
        <begin position="96"/>
        <end position="105"/>
    </location>
</feature>
<organism evidence="2 3">
    <name type="scientific">Ciona savignyi</name>
    <name type="common">Pacific transparent sea squirt</name>
    <dbReference type="NCBI Taxonomy" id="51511"/>
    <lineage>
        <taxon>Eukaryota</taxon>
        <taxon>Metazoa</taxon>
        <taxon>Chordata</taxon>
        <taxon>Tunicata</taxon>
        <taxon>Ascidiacea</taxon>
        <taxon>Phlebobranchia</taxon>
        <taxon>Cionidae</taxon>
        <taxon>Ciona</taxon>
    </lineage>
</organism>
<keyword evidence="3" id="KW-1185">Reference proteome</keyword>
<protein>
    <submittedName>
        <fullName evidence="2">Uncharacterized protein</fullName>
    </submittedName>
</protein>
<sequence>MNDSETSSPGEDILQKYRQKVSDQQSEVDDTANFSTDAPDVQNVSGSSATDVQSPLSDDTVTTAARGASSTSSYHGEWRGSHDPKSRAVPASCPMEKMESKEDTKRKLRKALSMAEPPPEPPSPAMLLLGVASQNTSEILISENHRATDRTSQKDQLLSFLRISHAEALMLHDRSRIAHLDEVLRSISQLDDAACRSLLQSMWNDCKQRSSYTGYLTRARQHLLSTSAYLQHMYNCAERD</sequence>
<evidence type="ECO:0000256" key="1">
    <source>
        <dbReference type="SAM" id="MobiDB-lite"/>
    </source>
</evidence>
<feature type="compositionally biased region" description="Polar residues" evidence="1">
    <location>
        <begin position="32"/>
        <end position="59"/>
    </location>
</feature>
<reference evidence="2" key="2">
    <citation type="submission" date="2025-08" db="UniProtKB">
        <authorList>
            <consortium name="Ensembl"/>
        </authorList>
    </citation>
    <scope>IDENTIFICATION</scope>
</reference>
<feature type="region of interest" description="Disordered" evidence="1">
    <location>
        <begin position="1"/>
        <end position="123"/>
    </location>
</feature>
<evidence type="ECO:0000313" key="3">
    <source>
        <dbReference type="Proteomes" id="UP000007875"/>
    </source>
</evidence>
<dbReference type="AlphaFoldDB" id="H2ZEQ7"/>
<dbReference type="Ensembl" id="ENSCSAVT00000016253.1">
    <property type="protein sequence ID" value="ENSCSAVP00000016073.1"/>
    <property type="gene ID" value="ENSCSAVG00000009464.1"/>
</dbReference>
<accession>H2ZEQ7</accession>